<dbReference type="FunFam" id="1.10.1200.10:FF:000016">
    <property type="entry name" value="Non-ribosomal peptide synthase"/>
    <property type="match status" value="1"/>
</dbReference>
<dbReference type="EMBL" id="FOAP01000004">
    <property type="protein sequence ID" value="SEL13935.1"/>
    <property type="molecule type" value="Genomic_DNA"/>
</dbReference>
<dbReference type="InterPro" id="IPR020845">
    <property type="entry name" value="AMP-binding_CS"/>
</dbReference>
<dbReference type="SUPFAM" id="SSF53335">
    <property type="entry name" value="S-adenosyl-L-methionine-dependent methyltransferases"/>
    <property type="match status" value="1"/>
</dbReference>
<evidence type="ECO:0000313" key="6">
    <source>
        <dbReference type="EMBL" id="SEL13935.1"/>
    </source>
</evidence>
<dbReference type="CDD" id="cd19531">
    <property type="entry name" value="LCL_NRPS-like"/>
    <property type="match status" value="2"/>
</dbReference>
<dbReference type="PROSITE" id="PS50075">
    <property type="entry name" value="CARRIER"/>
    <property type="match status" value="2"/>
</dbReference>
<keyword evidence="3" id="KW-0597">Phosphoprotein</keyword>
<dbReference type="GO" id="GO:0003824">
    <property type="term" value="F:catalytic activity"/>
    <property type="evidence" value="ECO:0007669"/>
    <property type="project" value="InterPro"/>
</dbReference>
<dbReference type="PANTHER" id="PTHR45527:SF1">
    <property type="entry name" value="FATTY ACID SYNTHASE"/>
    <property type="match status" value="1"/>
</dbReference>
<protein>
    <submittedName>
        <fullName evidence="6">Non-ribosomal peptide synthase domain TIGR01720/amino acid adenylation domain-containing protein</fullName>
    </submittedName>
</protein>
<evidence type="ECO:0000256" key="4">
    <source>
        <dbReference type="ARBA" id="ARBA00022737"/>
    </source>
</evidence>
<dbReference type="InterPro" id="IPR025110">
    <property type="entry name" value="AMP-bd_C"/>
</dbReference>
<dbReference type="CDD" id="cd02440">
    <property type="entry name" value="AdoMet_MTases"/>
    <property type="match status" value="1"/>
</dbReference>
<dbReference type="CDD" id="cd19534">
    <property type="entry name" value="E_NRPS"/>
    <property type="match status" value="1"/>
</dbReference>
<dbReference type="GO" id="GO:0005737">
    <property type="term" value="C:cytoplasm"/>
    <property type="evidence" value="ECO:0007669"/>
    <property type="project" value="TreeGrafter"/>
</dbReference>
<keyword evidence="7" id="KW-1185">Reference proteome</keyword>
<dbReference type="Pfam" id="PF00501">
    <property type="entry name" value="AMP-binding"/>
    <property type="match status" value="2"/>
</dbReference>
<dbReference type="InterPro" id="IPR009081">
    <property type="entry name" value="PP-bd_ACP"/>
</dbReference>
<dbReference type="Gene3D" id="3.30.300.30">
    <property type="match status" value="3"/>
</dbReference>
<evidence type="ECO:0000256" key="1">
    <source>
        <dbReference type="ARBA" id="ARBA00001957"/>
    </source>
</evidence>
<sequence length="3057" mass="333220">MSTPRDNMSGLSLEEKRKLLAELLAKSGKSAPRIFSLSSGQKALWLLQQQDPDGAAYNTPFALRIRSQVDVGALKHAFEMVAARHPSLRTTVSPTADGQLLQTSHPVLEPHFAHIDAAGWSAEQLQAAVVRAYRQPFSLDRGPLLRGDLFSSQPDDHVLLITVHHIFYDGWSAGIVQQELTQLYQVLSRGEQPSLAPVTGSYADFVAQQAEMLSGAVGRKHWDYWQKKLSGELPVLTLPADRSHSALAANRSGACSLKLQPELTNRIKELAQSSEATPFVVLLSAYAALLGRLARQDDVLIGSPTAGRPDTASHGVVGYFANSVALRADLSGAPSTRTLIARMRDVVHEALEHQDFPFASLVERLGIERRPGVSPIFQASMTFHSSREGGGAMALWATPDEVTRVRWGVLELEPYPLSDQETQFDLTLEMWEVRGAFAGALRFNRALFNDSTVGLWRGYFEKLLEQMVRAPDEPIARLALAAHAPAVQLREDTQPAARRDRAGGSTITAWFEAQAARTPEAIALSFGDVHLSYAELNARANVLAHEVRSRGVGPESLVGICVERSAELVISILGVLKAGGAYVPLDPASPRERLALILEDADVSALVTETQRTGELPTEKVPTIFVDSLQWHGGPRAPNPAPGLTPDNAAYVIYTSGSTGRPKGVIVTHANATRLFTTTEALFGFGPDDVWTLFHSAAFDFSVWELWGPLFYGGRLVVVPHWMTRSPEAFGELIAREGVTVLNQTPSAFRALVRAPSIEDGVGGQGLKWIIFGGEALDASTVRPWFERYPGVGTQLINMYGITETTVHVTYHRVTEADLASAASPIGRPIPDLMIRLLDEHGQPVPDGVPGEMYVGGAGVARGYLKRPELTAQRFIEDPVSPGERLYRSGDLAIRQQDGTYSYLGRIDDQVKIRGFRIELGEIQSVIARHPAVASAYVSTYERSADDRRIAAYVVPRPGAAETLLSSSSDGGIGDTHVGEWKALYDELYARSAGEAQTDPSFNIAGWNSSYSGAPLSAEAMKEWVNHTVEQILERKPSRVLEIGCGTGLLLTRIAPSTAAYWATDVSGVVVNMLRGVTKKTPGLEHAQLFHCAADQLEGIDFGGERFEAVILNSVVQYFPSAEYLARALESASARVSTGGFIFVGDVRNLRLLEAFHASIVLAQSSGTLDPHTLKGLVARRLAGEEELVLDPGFFWALKQRIPRLSHVEIRPKRGECLNELTRFRYDVLLHLDTSPASAPDVAWGPGNVSLPELRARLGREGTQRIGLRGIRNARVEAALEALVSLSEQAPVRPGSFEKLRRRLLDRDGSVPTSEPEPGVDPMALEQLAREASCTVTLDWSRGGVDGSFDTVFTRRSPSNEPAAPGRSAEPIALFGPAPDAVPGARHANDPLRGRLERRLESDLRKTAQEHLPEYMVPASIMVIDELPLTGNGKVDRRALPVPAAPHGLEIAYVEPRTGEEEILVSIFAELLGAERVGVRESFFDLGGHSLLATQVVSRVRAVFGVDVPLRTFFDNPTVGGLAAVVQQLRKRSGSAVLDFTSPMKRPPQIPLSSSQERLWILDRIVETRAPIYVIPLVLRLRGPLQQDALRQSLDGSIQRHEVLRTRFSVVEGQPIQEIAGELHVELPPAEALGNGPGATEAELTSLIQNEVGLEVSRPFDLERGPLIRMRLFRIAEGDHVLVLTMHHIVSDGWSVGILARELSAGYNALCSRREVVLPALPVQYADFALWQRQLLRDGALAESIEAHKQRLTGAPTSLNLPTDRPRPETPSYRGGVVRFAVDRALSARLREMSRREGATLYMTLLAAFSAYLSRLSGQKDLIIGSPVANRNRAATEPLIGFFVNTLALRMDLSGDPTFLELLARVRRTALDAYADQDVPFEKLVEVAAPERSVSRQPLVQVMFALQNAPFSPPALDGLHVDLLELDSVTSKFDLTLSMQESADGLAGLLEYSAELFDRERIERMAEHLVVFLREAVEHPQRHVHELDFLGAREAGLLAEWAMGPSAPSAPASVVELFQAQAQRTPDAIALEQGDVRLSYAELDQRSTRLARHLVSLGLGPEKRAALCLPKSVEFIVALLGVWKAGGAYVPLDPEYPEARLSHMLEDSGSELLLTVRALGERPGFRGRMLWMDEALPDGAEPSTLALPSAGSMAYIIYTSGSTGKPKGAVLEHRGVANIAVASRELLSLGPDSRVLQAASTSFDVSVWDIVMAFASGARLVLPMDETSRAGEGQAALLREKHITHVCLTASAIAALPEGPYPDLRVLTTAGEACPAELVKKWATESRRFVNAYGPTETTVIATLTAVQKGETGAPPIGRPLPGLVARILDANQRQVPIGVPGELHVGGLAVARGYHGLDELTRERFIQDPFSSSPGARLYRTGDLARWRSDGNIDFLGRLDHQVKLRGFRIELGEVEAVIDGHPGVQRSLVIVYKGQLAAYVAGRGGAAVTVQALREHAKSQLPGYMVPAHFILLEAFPLTPSGKIDRKKLPDPVEAQEPTTFAVPQSREEQILAEIWATVLKKGPIGIHDNFFALGGDSILGLQIISRATQRGLRLRPRQLFDHQTIAELARVASSAQVIHAEQGKVTGSAPLTPIQHWFFEQERAEPQHFNMAVLLDVEPGIDLAVLRRALDAVELHHDALRLRFRRDGTAWSQYHAEGEALGIPLEEWDIAGSDAVEGALAKLHGALDLERGPLLRAAILRLGPGSTRLALVAHHLVVDAVSWGIIFEDLLTAYGQLASGQPVGLQPKTTSFQHWAKRLEAYAGSPNARAEFDAWLAASHRDASHEFPLNDPSASDTVADASRLVSWIEEDETQLLLNEVPKAYDVQVNEVLIAALARTLSVWTGHSTVRIDLEGYGREFLFEDVDVSRTVGWFTALFPLRLHVGAKESVREALARAKDAVRRVPRGGAGHGILRYLSPDASIRSRLQAAGHAGVVFNYLGQMGSVPAQGVIRGAAKEGLGPIHSPRAARSHRIELNAVIEAGQRLRFDWTFGAKVLRKETLESLNQAFISNLRELIRDRAQPAATVRVAADFPAARLSAKDLKSVLKQTKKPR</sequence>
<evidence type="ECO:0000259" key="5">
    <source>
        <dbReference type="PROSITE" id="PS50075"/>
    </source>
</evidence>
<dbReference type="InterPro" id="IPR001242">
    <property type="entry name" value="Condensation_dom"/>
</dbReference>
<gene>
    <name evidence="6" type="ORF">SAMN05444354_10487</name>
</gene>
<keyword evidence="4" id="KW-0677">Repeat</keyword>
<dbReference type="SUPFAM" id="SSF52777">
    <property type="entry name" value="CoA-dependent acyltransferases"/>
    <property type="match status" value="6"/>
</dbReference>
<dbReference type="InterPro" id="IPR010071">
    <property type="entry name" value="AA_adenyl_dom"/>
</dbReference>
<proteinExistence type="predicted"/>
<dbReference type="Gene3D" id="3.30.559.10">
    <property type="entry name" value="Chloramphenicol acetyltransferase-like domain"/>
    <property type="match status" value="3"/>
</dbReference>
<dbReference type="PROSITE" id="PS00012">
    <property type="entry name" value="PHOSPHOPANTETHEINE"/>
    <property type="match status" value="2"/>
</dbReference>
<dbReference type="NCBIfam" id="NF003417">
    <property type="entry name" value="PRK04813.1"/>
    <property type="match status" value="3"/>
</dbReference>
<dbReference type="GO" id="GO:0072330">
    <property type="term" value="P:monocarboxylic acid biosynthetic process"/>
    <property type="evidence" value="ECO:0007669"/>
    <property type="project" value="UniProtKB-ARBA"/>
</dbReference>
<comment type="cofactor">
    <cofactor evidence="1">
        <name>pantetheine 4'-phosphate</name>
        <dbReference type="ChEBI" id="CHEBI:47942"/>
    </cofactor>
</comment>
<dbReference type="InterPro" id="IPR006162">
    <property type="entry name" value="Ppantetheine_attach_site"/>
</dbReference>
<dbReference type="PANTHER" id="PTHR45527">
    <property type="entry name" value="NONRIBOSOMAL PEPTIDE SYNTHETASE"/>
    <property type="match status" value="1"/>
</dbReference>
<dbReference type="InterPro" id="IPR013217">
    <property type="entry name" value="Methyltransf_12"/>
</dbReference>
<dbReference type="Pfam" id="PF00668">
    <property type="entry name" value="Condensation"/>
    <property type="match status" value="3"/>
</dbReference>
<dbReference type="OrthoDB" id="9797708at2"/>
<dbReference type="Gene3D" id="1.10.1200.10">
    <property type="entry name" value="ACP-like"/>
    <property type="match status" value="2"/>
</dbReference>
<dbReference type="Gene3D" id="3.40.50.150">
    <property type="entry name" value="Vaccinia Virus protein VP39"/>
    <property type="match status" value="1"/>
</dbReference>
<dbReference type="NCBIfam" id="TIGR01720">
    <property type="entry name" value="NRPS-para261"/>
    <property type="match status" value="1"/>
</dbReference>
<dbReference type="RefSeq" id="WP_075006155.1">
    <property type="nucleotide sequence ID" value="NZ_FOAP01000004.1"/>
</dbReference>
<dbReference type="NCBIfam" id="TIGR01733">
    <property type="entry name" value="AA-adenyl-dom"/>
    <property type="match status" value="2"/>
</dbReference>
<evidence type="ECO:0000256" key="2">
    <source>
        <dbReference type="ARBA" id="ARBA00022450"/>
    </source>
</evidence>
<dbReference type="FunFam" id="3.40.50.12780:FF:000012">
    <property type="entry name" value="Non-ribosomal peptide synthetase"/>
    <property type="match status" value="2"/>
</dbReference>
<feature type="domain" description="Carrier" evidence="5">
    <location>
        <begin position="2505"/>
        <end position="2579"/>
    </location>
</feature>
<dbReference type="InterPro" id="IPR000873">
    <property type="entry name" value="AMP-dep_synth/lig_dom"/>
</dbReference>
<dbReference type="InterPro" id="IPR010060">
    <property type="entry name" value="NRPS_synth"/>
</dbReference>
<dbReference type="InterPro" id="IPR023213">
    <property type="entry name" value="CAT-like_dom_sf"/>
</dbReference>
<dbReference type="SUPFAM" id="SSF56801">
    <property type="entry name" value="Acetyl-CoA synthetase-like"/>
    <property type="match status" value="2"/>
</dbReference>
<name>A0A1H7MTE0_STIAU</name>
<dbReference type="GO" id="GO:0043041">
    <property type="term" value="P:amino acid activation for nonribosomal peptide biosynthetic process"/>
    <property type="evidence" value="ECO:0007669"/>
    <property type="project" value="TreeGrafter"/>
</dbReference>
<accession>A0A1H7MTE0</accession>
<dbReference type="SUPFAM" id="SSF47336">
    <property type="entry name" value="ACP-like"/>
    <property type="match status" value="2"/>
</dbReference>
<dbReference type="FunFam" id="3.40.50.980:FF:000002">
    <property type="entry name" value="Enterobactin synthetase component F"/>
    <property type="match status" value="1"/>
</dbReference>
<dbReference type="Proteomes" id="UP000182719">
    <property type="component" value="Unassembled WGS sequence"/>
</dbReference>
<reference evidence="7" key="1">
    <citation type="submission" date="2016-10" db="EMBL/GenBank/DDBJ databases">
        <authorList>
            <person name="Varghese N."/>
            <person name="Submissions S."/>
        </authorList>
    </citation>
    <scope>NUCLEOTIDE SEQUENCE [LARGE SCALE GENOMIC DNA]</scope>
    <source>
        <strain evidence="7">DSM 17044</strain>
    </source>
</reference>
<keyword evidence="2" id="KW-0596">Phosphopantetheine</keyword>
<dbReference type="Gene3D" id="3.30.559.30">
    <property type="entry name" value="Nonribosomal peptide synthetase, condensation domain"/>
    <property type="match status" value="3"/>
</dbReference>
<evidence type="ECO:0000256" key="3">
    <source>
        <dbReference type="ARBA" id="ARBA00022553"/>
    </source>
</evidence>
<dbReference type="InterPro" id="IPR036736">
    <property type="entry name" value="ACP-like_sf"/>
</dbReference>
<dbReference type="Pfam" id="PF08242">
    <property type="entry name" value="Methyltransf_12"/>
    <property type="match status" value="1"/>
</dbReference>
<dbReference type="InterPro" id="IPR042099">
    <property type="entry name" value="ANL_N_sf"/>
</dbReference>
<organism evidence="6 7">
    <name type="scientific">Stigmatella aurantiaca</name>
    <dbReference type="NCBI Taxonomy" id="41"/>
    <lineage>
        <taxon>Bacteria</taxon>
        <taxon>Pseudomonadati</taxon>
        <taxon>Myxococcota</taxon>
        <taxon>Myxococcia</taxon>
        <taxon>Myxococcales</taxon>
        <taxon>Cystobacterineae</taxon>
        <taxon>Archangiaceae</taxon>
        <taxon>Stigmatella</taxon>
    </lineage>
</organism>
<dbReference type="SMART" id="SM00823">
    <property type="entry name" value="PKS_PP"/>
    <property type="match status" value="2"/>
</dbReference>
<dbReference type="FunFam" id="1.10.1200.10:FF:000005">
    <property type="entry name" value="Nonribosomal peptide synthetase 1"/>
    <property type="match status" value="1"/>
</dbReference>
<dbReference type="Pfam" id="PF13193">
    <property type="entry name" value="AMP-binding_C"/>
    <property type="match status" value="1"/>
</dbReference>
<dbReference type="Gene3D" id="3.40.50.12780">
    <property type="entry name" value="N-terminal domain of ligase-like"/>
    <property type="match status" value="2"/>
</dbReference>
<dbReference type="InterPro" id="IPR029063">
    <property type="entry name" value="SAM-dependent_MTases_sf"/>
</dbReference>
<evidence type="ECO:0000313" key="7">
    <source>
        <dbReference type="Proteomes" id="UP000182719"/>
    </source>
</evidence>
<dbReference type="GO" id="GO:0031177">
    <property type="term" value="F:phosphopantetheine binding"/>
    <property type="evidence" value="ECO:0007669"/>
    <property type="project" value="InterPro"/>
</dbReference>
<dbReference type="CDD" id="cd17643">
    <property type="entry name" value="A_NRPS_Cytc1-like"/>
    <property type="match status" value="1"/>
</dbReference>
<dbReference type="InterPro" id="IPR045851">
    <property type="entry name" value="AMP-bd_C_sf"/>
</dbReference>
<dbReference type="GO" id="GO:0009403">
    <property type="term" value="P:toxin biosynthetic process"/>
    <property type="evidence" value="ECO:0007669"/>
    <property type="project" value="UniProtKB-ARBA"/>
</dbReference>
<dbReference type="InterPro" id="IPR020806">
    <property type="entry name" value="PKS_PP-bd"/>
</dbReference>
<feature type="domain" description="Carrier" evidence="5">
    <location>
        <begin position="1455"/>
        <end position="1530"/>
    </location>
</feature>
<dbReference type="CDD" id="cd17652">
    <property type="entry name" value="A_NRPS_CmdD_like"/>
    <property type="match status" value="1"/>
</dbReference>
<dbReference type="PROSITE" id="PS00455">
    <property type="entry name" value="AMP_BINDING"/>
    <property type="match status" value="2"/>
</dbReference>
<dbReference type="FunFam" id="3.40.50.980:FF:000001">
    <property type="entry name" value="Non-ribosomal peptide synthetase"/>
    <property type="match status" value="2"/>
</dbReference>
<dbReference type="Pfam" id="PF00550">
    <property type="entry name" value="PP-binding"/>
    <property type="match status" value="2"/>
</dbReference>